<dbReference type="EC" id="2.5.1.19" evidence="3"/>
<dbReference type="PROSITE" id="PS00104">
    <property type="entry name" value="EPSP_SYNTHASE_1"/>
    <property type="match status" value="1"/>
</dbReference>
<evidence type="ECO:0000256" key="2">
    <source>
        <dbReference type="ARBA" id="ARBA00009948"/>
    </source>
</evidence>
<dbReference type="PANTHER" id="PTHR21090:SF5">
    <property type="entry name" value="PENTAFUNCTIONAL AROM POLYPEPTIDE"/>
    <property type="match status" value="1"/>
</dbReference>
<dbReference type="HAMAP" id="MF_00210">
    <property type="entry name" value="EPSP_synth"/>
    <property type="match status" value="1"/>
</dbReference>
<comment type="pathway">
    <text evidence="1">Metabolic intermediate biosynthesis; chorismate biosynthesis; chorismate from D-erythrose 4-phosphate and phosphoenolpyruvate: step 6/7.</text>
</comment>
<organism evidence="11 12">
    <name type="scientific">Discostella pseudostelligera</name>
    <dbReference type="NCBI Taxonomy" id="259834"/>
    <lineage>
        <taxon>Eukaryota</taxon>
        <taxon>Sar</taxon>
        <taxon>Stramenopiles</taxon>
        <taxon>Ochrophyta</taxon>
        <taxon>Bacillariophyta</taxon>
        <taxon>Coscinodiscophyceae</taxon>
        <taxon>Thalassiosirophycidae</taxon>
        <taxon>Stephanodiscales</taxon>
        <taxon>Stephanodiscaceae</taxon>
        <taxon>Discostella</taxon>
    </lineage>
</organism>
<gene>
    <name evidence="11" type="ORF">ACHAWU_009134</name>
</gene>
<dbReference type="Pfam" id="PF00275">
    <property type="entry name" value="EPSP_synthase"/>
    <property type="match status" value="1"/>
</dbReference>
<accession>A0ABD3N237</accession>
<dbReference type="Proteomes" id="UP001530293">
    <property type="component" value="Unassembled WGS sequence"/>
</dbReference>
<dbReference type="InterPro" id="IPR001986">
    <property type="entry name" value="Enolpyruvate_Tfrase_dom"/>
</dbReference>
<dbReference type="AlphaFoldDB" id="A0ABD3N237"/>
<evidence type="ECO:0000313" key="11">
    <source>
        <dbReference type="EMBL" id="KAL3770194.1"/>
    </source>
</evidence>
<keyword evidence="5" id="KW-0808">Transferase</keyword>
<dbReference type="InterPro" id="IPR013792">
    <property type="entry name" value="RNA3'P_cycl/enolpyr_Trfase_a/b"/>
</dbReference>
<evidence type="ECO:0000313" key="12">
    <source>
        <dbReference type="Proteomes" id="UP001530293"/>
    </source>
</evidence>
<evidence type="ECO:0000256" key="7">
    <source>
        <dbReference type="ARBA" id="ARBA00044633"/>
    </source>
</evidence>
<dbReference type="InterPro" id="IPR036968">
    <property type="entry name" value="Enolpyruvate_Tfrase_sf"/>
</dbReference>
<dbReference type="InterPro" id="IPR023193">
    <property type="entry name" value="EPSP_synthase_CS"/>
</dbReference>
<dbReference type="CDD" id="cd01556">
    <property type="entry name" value="EPSP_synthase"/>
    <property type="match status" value="1"/>
</dbReference>
<sequence length="548" mass="57612">MRTLAVAALLAASSSSSPLLLADGFSFTRPSAATVDHRRRHCHPDAPSSSSSLQMASKHKSKVASRTIWAESRGFGSAGTTTLSSSSSVTSSASSSSGGMTFEIDSTQNQLTVTPITSLDGIVTLPGSKSLSNRCLLLAALSEGTTRVENLLESDDIRYMLEALDTLHVHVERDANDPTCVTVTGQAGPIHSPTPDTSLELFLGNAGTAMRPLAAALCMGNGKFVLDGVPRMRERPIADLIDGLQQLGADVTCVESTGCPPVTISAQKLDGDKKASISGKMSSQFLSSLLMASPLIDGEVTISIKDELISAPYVSLTIGLMKKFGVNVRIEGDMSGTPSFIIGATEKYTSPNSILVEGDASSASYFLAGAAITGGTVTVRGCGSDSVQGDVAFANVMEQMGATVTWAPESITITRDPTVRLQGVDVDCGKIPDAAMTLAVAALFAEGPTTIRNVYSWRLKETERMKAIVAECTKLGGTVEEYTDYCVIHPPKDNVLNDNVLIETYDDHRMAMTFALAACGGVNVRIHDPGCTAKTFPTYFDVLGSIAS</sequence>
<dbReference type="SUPFAM" id="SSF55205">
    <property type="entry name" value="EPT/RTPC-like"/>
    <property type="match status" value="1"/>
</dbReference>
<dbReference type="FunFam" id="3.65.10.10:FF:000004">
    <property type="entry name" value="3-phosphoshikimate 1-carboxyvinyltransferase"/>
    <property type="match status" value="1"/>
</dbReference>
<keyword evidence="6" id="KW-0057">Aromatic amino acid biosynthesis</keyword>
<feature type="region of interest" description="Disordered" evidence="8">
    <location>
        <begin position="36"/>
        <end position="57"/>
    </location>
</feature>
<feature type="domain" description="Enolpyruvate transferase" evidence="10">
    <location>
        <begin position="113"/>
        <end position="543"/>
    </location>
</feature>
<keyword evidence="12" id="KW-1185">Reference proteome</keyword>
<evidence type="ECO:0000256" key="6">
    <source>
        <dbReference type="ARBA" id="ARBA00023141"/>
    </source>
</evidence>
<comment type="similarity">
    <text evidence="2">Belongs to the EPSP synthase family.</text>
</comment>
<evidence type="ECO:0000256" key="9">
    <source>
        <dbReference type="SAM" id="SignalP"/>
    </source>
</evidence>
<name>A0ABD3N237_9STRA</name>
<evidence type="ECO:0000256" key="3">
    <source>
        <dbReference type="ARBA" id="ARBA00012450"/>
    </source>
</evidence>
<dbReference type="GO" id="GO:0008652">
    <property type="term" value="P:amino acid biosynthetic process"/>
    <property type="evidence" value="ECO:0007669"/>
    <property type="project" value="UniProtKB-KW"/>
</dbReference>
<protein>
    <recommendedName>
        <fullName evidence="3">3-phosphoshikimate 1-carboxyvinyltransferase</fullName>
        <ecNumber evidence="3">2.5.1.19</ecNumber>
    </recommendedName>
</protein>
<keyword evidence="4" id="KW-0028">Amino-acid biosynthesis</keyword>
<proteinExistence type="inferred from homology"/>
<dbReference type="GO" id="GO:0009073">
    <property type="term" value="P:aromatic amino acid family biosynthetic process"/>
    <property type="evidence" value="ECO:0007669"/>
    <property type="project" value="UniProtKB-KW"/>
</dbReference>
<keyword evidence="9" id="KW-0732">Signal</keyword>
<dbReference type="PANTHER" id="PTHR21090">
    <property type="entry name" value="AROM/DEHYDROQUINATE SYNTHASE"/>
    <property type="match status" value="1"/>
</dbReference>
<feature type="chain" id="PRO_5044816099" description="3-phosphoshikimate 1-carboxyvinyltransferase" evidence="9">
    <location>
        <begin position="17"/>
        <end position="548"/>
    </location>
</feature>
<dbReference type="Gene3D" id="3.65.10.10">
    <property type="entry name" value="Enolpyruvate transferase domain"/>
    <property type="match status" value="2"/>
</dbReference>
<comment type="catalytic activity">
    <reaction evidence="7">
        <text>3-phosphoshikimate + phosphoenolpyruvate = 5-O-(1-carboxyvinyl)-3-phosphoshikimate + phosphate</text>
        <dbReference type="Rhea" id="RHEA:21256"/>
        <dbReference type="ChEBI" id="CHEBI:43474"/>
        <dbReference type="ChEBI" id="CHEBI:57701"/>
        <dbReference type="ChEBI" id="CHEBI:58702"/>
        <dbReference type="ChEBI" id="CHEBI:145989"/>
        <dbReference type="EC" id="2.5.1.19"/>
    </reaction>
    <physiologicalReaction direction="left-to-right" evidence="7">
        <dbReference type="Rhea" id="RHEA:21257"/>
    </physiologicalReaction>
</comment>
<evidence type="ECO:0000256" key="1">
    <source>
        <dbReference type="ARBA" id="ARBA00004811"/>
    </source>
</evidence>
<evidence type="ECO:0000256" key="8">
    <source>
        <dbReference type="SAM" id="MobiDB-lite"/>
    </source>
</evidence>
<evidence type="ECO:0000259" key="10">
    <source>
        <dbReference type="Pfam" id="PF00275"/>
    </source>
</evidence>
<feature type="signal peptide" evidence="9">
    <location>
        <begin position="1"/>
        <end position="16"/>
    </location>
</feature>
<feature type="region of interest" description="Disordered" evidence="8">
    <location>
        <begin position="76"/>
        <end position="101"/>
    </location>
</feature>
<dbReference type="EMBL" id="JALLBG020000044">
    <property type="protein sequence ID" value="KAL3770194.1"/>
    <property type="molecule type" value="Genomic_DNA"/>
</dbReference>
<comment type="caution">
    <text evidence="11">The sequence shown here is derived from an EMBL/GenBank/DDBJ whole genome shotgun (WGS) entry which is preliminary data.</text>
</comment>
<dbReference type="GO" id="GO:0003866">
    <property type="term" value="F:3-phosphoshikimate 1-carboxyvinyltransferase activity"/>
    <property type="evidence" value="ECO:0007669"/>
    <property type="project" value="UniProtKB-EC"/>
</dbReference>
<feature type="compositionally biased region" description="Low complexity" evidence="8">
    <location>
        <begin position="78"/>
        <end position="99"/>
    </location>
</feature>
<evidence type="ECO:0000256" key="4">
    <source>
        <dbReference type="ARBA" id="ARBA00022605"/>
    </source>
</evidence>
<dbReference type="InterPro" id="IPR006264">
    <property type="entry name" value="EPSP_synthase"/>
</dbReference>
<reference evidence="11 12" key="1">
    <citation type="submission" date="2024-10" db="EMBL/GenBank/DDBJ databases">
        <title>Updated reference genomes for cyclostephanoid diatoms.</title>
        <authorList>
            <person name="Roberts W.R."/>
            <person name="Alverson A.J."/>
        </authorList>
    </citation>
    <scope>NUCLEOTIDE SEQUENCE [LARGE SCALE GENOMIC DNA]</scope>
    <source>
        <strain evidence="11 12">AJA232-27</strain>
    </source>
</reference>
<evidence type="ECO:0000256" key="5">
    <source>
        <dbReference type="ARBA" id="ARBA00022679"/>
    </source>
</evidence>
<dbReference type="NCBIfam" id="TIGR01356">
    <property type="entry name" value="aroA"/>
    <property type="match status" value="1"/>
</dbReference>